<dbReference type="Gene3D" id="3.40.50.410">
    <property type="entry name" value="von Willebrand factor, type A domain"/>
    <property type="match status" value="1"/>
</dbReference>
<feature type="domain" description="VWA7 beta-sandwich" evidence="6">
    <location>
        <begin position="585"/>
        <end position="693"/>
    </location>
</feature>
<feature type="domain" description="Hemicentin-1-like von Willebrand factor A" evidence="8">
    <location>
        <begin position="316"/>
        <end position="484"/>
    </location>
</feature>
<evidence type="ECO:0000256" key="1">
    <source>
        <dbReference type="ARBA" id="ARBA00004613"/>
    </source>
</evidence>
<dbReference type="Pfam" id="PF25106">
    <property type="entry name" value="VWA_4"/>
    <property type="match status" value="1"/>
</dbReference>
<feature type="domain" description="VWA7 beta-sandwich" evidence="6">
    <location>
        <begin position="552"/>
        <end position="577"/>
    </location>
</feature>
<sequence>MLPADVPLRHLGPSVLLLLQLLLPSASAFFPNIWSLLAAPGSITHQDLTEEAALNVTLHLFLEQPPPGRPPLRLEDFLGRTLLADDLFAAYFGPGSPSRRFRAALGEVSRANAAQDFLPTSKNDPDLHFDAERLGQGRTRLVEALRETVAAAKALDYTLARQRLGAALHALQDFYSHSNWVELGRQQPHPHLLWPRQELRSLAQAGDPTCSDCEELSCPGNLLGFTLLTSGYFGTRPSKPPGKCSHGGHFDQSSSQPPRGGINKDSTSPGFSPHHMLHLQAAKLALLASIQAFNLLRSRLGDRGFSRLLDITPASSLSFVLDTTGSMGEEINAAKIQARHIVEQRRGTPMEPTQYVLVPFHDPGFGPVFTTSDPDSFWQQLNEMHALGGGDEPEMCLSALELALLHTPPLSDIFVFTDASPKDAFLTNRVESLTQERRCRVTFLVTEDPSRAQGRARREVLSPLRFEPYEAVALASGGEVIFTEDQYIQDVAAIVGDSIADLVTLPLEPRVVVAERPLVFRVDGLLQKVTVRIHGEVSSFWIRNPAAQTSLDFLFHFGIPMEDGPHPGLYPLTQPVAAQAMEHFQHPRTCCWPCPSVPTRGLQTQLLVEVTGLGSRGGPGGPLPHFSHVVLRGVPQGAELGQVPLEPRGPPERGLLAASLPPTLLSTSGPFSLELVGQDGVGRGLHRVAPQPCAVVPVLLELSGPRGFLAPGTTAPLSLRIASFSGPQDLHLRTSAKPSFALTSNLSRVHLEQNESAWGRLWLEVPDTAASDSVVMVTVTAKNGEASTMPPTHAFLRLLVQAPAPQDQLPAPAYSTDPVLNTSRPAFHFFTSVTQGGAGGGLVGNPWWTTFGVMLLLLGLGPW</sequence>
<dbReference type="Pfam" id="PF25107">
    <property type="entry name" value="VWA7_N"/>
    <property type="match status" value="1"/>
</dbReference>
<dbReference type="PANTHER" id="PTHR14905:SF7">
    <property type="entry name" value="VON WILLEBRAND FACTOR A DOMAIN-CONTAINING PROTEIN 7"/>
    <property type="match status" value="1"/>
</dbReference>
<dbReference type="InterPro" id="IPR052577">
    <property type="entry name" value="VWA7"/>
</dbReference>
<dbReference type="InterPro" id="IPR036465">
    <property type="entry name" value="vWFA_dom_sf"/>
</dbReference>
<reference evidence="11" key="1">
    <citation type="submission" date="2025-08" db="UniProtKB">
        <authorList>
            <consortium name="RefSeq"/>
        </authorList>
    </citation>
    <scope>IDENTIFICATION</scope>
    <source>
        <tissue evidence="11">Blood</tissue>
    </source>
</reference>
<dbReference type="InterPro" id="IPR057613">
    <property type="entry name" value="VWA7_4"/>
</dbReference>
<dbReference type="Pfam" id="PF23610">
    <property type="entry name" value="VWA7_4"/>
    <property type="match status" value="2"/>
</dbReference>
<dbReference type="InterPro" id="IPR056861">
    <property type="entry name" value="HMCN1-like_VWA"/>
</dbReference>
<dbReference type="InterPro" id="IPR056862">
    <property type="entry name" value="VWA7_N"/>
</dbReference>
<evidence type="ECO:0000256" key="2">
    <source>
        <dbReference type="ARBA" id="ARBA00022525"/>
    </source>
</evidence>
<dbReference type="Pfam" id="PF23619">
    <property type="entry name" value="Ig_VWA7"/>
    <property type="match status" value="1"/>
</dbReference>
<accession>A0ABM4RFK1</accession>
<evidence type="ECO:0000313" key="10">
    <source>
        <dbReference type="Proteomes" id="UP001652663"/>
    </source>
</evidence>
<feature type="signal peptide" evidence="5">
    <location>
        <begin position="1"/>
        <end position="28"/>
    </location>
</feature>
<dbReference type="PANTHER" id="PTHR14905">
    <property type="entry name" value="NG37"/>
    <property type="match status" value="1"/>
</dbReference>
<proteinExistence type="predicted"/>
<dbReference type="RefSeq" id="XP_070634303.1">
    <property type="nucleotide sequence ID" value="XM_070778202.1"/>
</dbReference>
<evidence type="ECO:0000259" key="9">
    <source>
        <dbReference type="Pfam" id="PF25107"/>
    </source>
</evidence>
<evidence type="ECO:0000313" key="11">
    <source>
        <dbReference type="RefSeq" id="XP_070634303.1"/>
    </source>
</evidence>
<dbReference type="Proteomes" id="UP001652663">
    <property type="component" value="Chromosome 23"/>
</dbReference>
<dbReference type="SUPFAM" id="SSF53300">
    <property type="entry name" value="vWA-like"/>
    <property type="match status" value="1"/>
</dbReference>
<dbReference type="GeneID" id="109577294"/>
<protein>
    <submittedName>
        <fullName evidence="11">von Willebrand factor A domain-containing protein 7 isoform X3</fullName>
    </submittedName>
</protein>
<keyword evidence="2" id="KW-0964">Secreted</keyword>
<name>A0ABM4RFK1_BOSIN</name>
<organism evidence="10 11">
    <name type="scientific">Bos indicus</name>
    <name type="common">Zebu</name>
    <dbReference type="NCBI Taxonomy" id="9915"/>
    <lineage>
        <taxon>Eukaryota</taxon>
        <taxon>Metazoa</taxon>
        <taxon>Chordata</taxon>
        <taxon>Craniata</taxon>
        <taxon>Vertebrata</taxon>
        <taxon>Euteleostomi</taxon>
        <taxon>Mammalia</taxon>
        <taxon>Eutheria</taxon>
        <taxon>Laurasiatheria</taxon>
        <taxon>Artiodactyla</taxon>
        <taxon>Ruminantia</taxon>
        <taxon>Pecora</taxon>
        <taxon>Bovidae</taxon>
        <taxon>Bovinae</taxon>
        <taxon>Bos</taxon>
    </lineage>
</organism>
<evidence type="ECO:0000256" key="3">
    <source>
        <dbReference type="ARBA" id="ARBA00022729"/>
    </source>
</evidence>
<feature type="domain" description="VWA7 Ig-like" evidence="7">
    <location>
        <begin position="699"/>
        <end position="801"/>
    </location>
</feature>
<evidence type="ECO:0000259" key="7">
    <source>
        <dbReference type="Pfam" id="PF23619"/>
    </source>
</evidence>
<feature type="chain" id="PRO_5046253891" evidence="5">
    <location>
        <begin position="29"/>
        <end position="863"/>
    </location>
</feature>
<comment type="subcellular location">
    <subcellularLocation>
        <location evidence="1">Secreted</location>
    </subcellularLocation>
</comment>
<evidence type="ECO:0000256" key="4">
    <source>
        <dbReference type="SAM" id="MobiDB-lite"/>
    </source>
</evidence>
<evidence type="ECO:0000259" key="6">
    <source>
        <dbReference type="Pfam" id="PF23610"/>
    </source>
</evidence>
<evidence type="ECO:0000259" key="8">
    <source>
        <dbReference type="Pfam" id="PF25106"/>
    </source>
</evidence>
<feature type="region of interest" description="Disordered" evidence="4">
    <location>
        <begin position="238"/>
        <end position="273"/>
    </location>
</feature>
<dbReference type="InterPro" id="IPR057615">
    <property type="entry name" value="Ig_VWA7"/>
</dbReference>
<gene>
    <name evidence="11" type="primary">VWA7</name>
</gene>
<keyword evidence="10" id="KW-1185">Reference proteome</keyword>
<keyword evidence="3 5" id="KW-0732">Signal</keyword>
<evidence type="ECO:0000256" key="5">
    <source>
        <dbReference type="SAM" id="SignalP"/>
    </source>
</evidence>
<feature type="domain" description="VWA7 N-terminal" evidence="9">
    <location>
        <begin position="84"/>
        <end position="305"/>
    </location>
</feature>